<feature type="domain" description="DUF7964" evidence="1">
    <location>
        <begin position="21"/>
        <end position="94"/>
    </location>
</feature>
<accession>L9Y098</accession>
<evidence type="ECO:0000313" key="2">
    <source>
        <dbReference type="EMBL" id="ELY66298.1"/>
    </source>
</evidence>
<reference evidence="2 3" key="1">
    <citation type="journal article" date="2014" name="PLoS Genet.">
        <title>Phylogenetically driven sequencing of extremely halophilic archaea reveals strategies for static and dynamic osmo-response.</title>
        <authorList>
            <person name="Becker E.A."/>
            <person name="Seitzer P.M."/>
            <person name="Tritt A."/>
            <person name="Larsen D."/>
            <person name="Krusor M."/>
            <person name="Yao A.I."/>
            <person name="Wu D."/>
            <person name="Madern D."/>
            <person name="Eisen J.A."/>
            <person name="Darling A.E."/>
            <person name="Facciotti M.T."/>
        </authorList>
    </citation>
    <scope>NUCLEOTIDE SEQUENCE [LARGE SCALE GENOMIC DNA]</scope>
    <source>
        <strain evidence="2 3">JCM 10478</strain>
    </source>
</reference>
<protein>
    <recommendedName>
        <fullName evidence="1">DUF7964 domain-containing protein</fullName>
    </recommendedName>
</protein>
<evidence type="ECO:0000259" key="1">
    <source>
        <dbReference type="Pfam" id="PF25912"/>
    </source>
</evidence>
<comment type="caution">
    <text evidence="2">The sequence shown here is derived from an EMBL/GenBank/DDBJ whole genome shotgun (WGS) entry which is preliminary data.</text>
</comment>
<evidence type="ECO:0000313" key="3">
    <source>
        <dbReference type="Proteomes" id="UP000011632"/>
    </source>
</evidence>
<dbReference type="STRING" id="1227496.C489_13091"/>
<name>L9Y098_9EURY</name>
<sequence length="113" mass="12884">MNRLNTDRTIFLKYTPSTMIGSIPHPLTPEIAEKIESSPKVLELHPEVMSQRMSTGSIIPAFFLMTENSACAVVENESQDGYRLLTKGEIEDEDMVYSDLQEWCEQNGYQETH</sequence>
<organism evidence="2 3">
    <name type="scientific">Natrinema versiforme JCM 10478</name>
    <dbReference type="NCBI Taxonomy" id="1227496"/>
    <lineage>
        <taxon>Archaea</taxon>
        <taxon>Methanobacteriati</taxon>
        <taxon>Methanobacteriota</taxon>
        <taxon>Stenosarchaea group</taxon>
        <taxon>Halobacteria</taxon>
        <taxon>Halobacteriales</taxon>
        <taxon>Natrialbaceae</taxon>
        <taxon>Natrinema</taxon>
    </lineage>
</organism>
<dbReference type="AlphaFoldDB" id="L9Y098"/>
<dbReference type="Proteomes" id="UP000011632">
    <property type="component" value="Unassembled WGS sequence"/>
</dbReference>
<dbReference type="EMBL" id="AOID01000036">
    <property type="protein sequence ID" value="ELY66298.1"/>
    <property type="molecule type" value="Genomic_DNA"/>
</dbReference>
<dbReference type="Pfam" id="PF25912">
    <property type="entry name" value="DUF7964"/>
    <property type="match status" value="1"/>
</dbReference>
<proteinExistence type="predicted"/>
<dbReference type="InterPro" id="IPR058270">
    <property type="entry name" value="DUF7964"/>
</dbReference>
<keyword evidence="3" id="KW-1185">Reference proteome</keyword>
<gene>
    <name evidence="2" type="ORF">C489_13091</name>
</gene>